<keyword evidence="3 5" id="KW-0067">ATP-binding</keyword>
<dbReference type="Pfam" id="PF13607">
    <property type="entry name" value="Succ_CoA_lig"/>
    <property type="match status" value="1"/>
</dbReference>
<evidence type="ECO:0000259" key="6">
    <source>
        <dbReference type="PROSITE" id="PS50975"/>
    </source>
</evidence>
<dbReference type="STRING" id="1838280.A6M21_00245"/>
<name>A0A1B7LDU5_9FIRM</name>
<dbReference type="InterPro" id="IPR011761">
    <property type="entry name" value="ATP-grasp"/>
</dbReference>
<evidence type="ECO:0000256" key="3">
    <source>
        <dbReference type="ARBA" id="ARBA00022840"/>
    </source>
</evidence>
<dbReference type="Pfam" id="PF19045">
    <property type="entry name" value="Ligase_CoA_2"/>
    <property type="match status" value="1"/>
</dbReference>
<feature type="domain" description="ATP-grasp" evidence="6">
    <location>
        <begin position="493"/>
        <end position="529"/>
    </location>
</feature>
<dbReference type="InterPro" id="IPR014089">
    <property type="entry name" value="AcCoA-synth-alpha"/>
</dbReference>
<keyword evidence="2 5" id="KW-0547">Nucleotide-binding</keyword>
<dbReference type="GO" id="GO:0043758">
    <property type="term" value="F:acetate-CoA ligase (ADP-forming) activity"/>
    <property type="evidence" value="ECO:0007669"/>
    <property type="project" value="InterPro"/>
</dbReference>
<dbReference type="Gene3D" id="3.40.50.720">
    <property type="entry name" value="NAD(P)-binding Rossmann-like Domain"/>
    <property type="match status" value="1"/>
</dbReference>
<dbReference type="Gene3D" id="3.30.470.20">
    <property type="entry name" value="ATP-grasp fold, B domain"/>
    <property type="match status" value="1"/>
</dbReference>
<dbReference type="InterPro" id="IPR016102">
    <property type="entry name" value="Succinyl-CoA_synth-like"/>
</dbReference>
<dbReference type="SMART" id="SM00881">
    <property type="entry name" value="CoA_binding"/>
    <property type="match status" value="1"/>
</dbReference>
<proteinExistence type="inferred from homology"/>
<dbReference type="InterPro" id="IPR013815">
    <property type="entry name" value="ATP_grasp_subdomain_1"/>
</dbReference>
<keyword evidence="1" id="KW-0436">Ligase</keyword>
<accession>A0A1B7LDU5</accession>
<dbReference type="InterPro" id="IPR003781">
    <property type="entry name" value="CoA-bd"/>
</dbReference>
<dbReference type="GO" id="GO:0046872">
    <property type="term" value="F:metal ion binding"/>
    <property type="evidence" value="ECO:0007669"/>
    <property type="project" value="InterPro"/>
</dbReference>
<dbReference type="PROSITE" id="PS50975">
    <property type="entry name" value="ATP_GRASP"/>
    <property type="match status" value="1"/>
</dbReference>
<evidence type="ECO:0000313" key="8">
    <source>
        <dbReference type="Proteomes" id="UP000078532"/>
    </source>
</evidence>
<dbReference type="InterPro" id="IPR043938">
    <property type="entry name" value="Ligase_CoA_dom"/>
</dbReference>
<evidence type="ECO:0000256" key="2">
    <source>
        <dbReference type="ARBA" id="ARBA00022741"/>
    </source>
</evidence>
<dbReference type="PANTHER" id="PTHR43334">
    <property type="entry name" value="ACETATE--COA LIGASE [ADP-FORMING]"/>
    <property type="match status" value="1"/>
</dbReference>
<dbReference type="InterPro" id="IPR036291">
    <property type="entry name" value="NAD(P)-bd_dom_sf"/>
</dbReference>
<keyword evidence="8" id="KW-1185">Reference proteome</keyword>
<dbReference type="Pfam" id="PF13549">
    <property type="entry name" value="ATP-grasp_5"/>
    <property type="match status" value="1"/>
</dbReference>
<dbReference type="AlphaFoldDB" id="A0A1B7LDU5"/>
<comment type="similarity">
    <text evidence="4">In the N-terminal section; belongs to the acetate CoA ligase alpha subunit family.</text>
</comment>
<dbReference type="Gene3D" id="3.30.1490.20">
    <property type="entry name" value="ATP-grasp fold, A domain"/>
    <property type="match status" value="1"/>
</dbReference>
<dbReference type="FunFam" id="3.30.1490.20:FF:000020">
    <property type="entry name" value="Protein lysine acetyltransferase"/>
    <property type="match status" value="1"/>
</dbReference>
<evidence type="ECO:0000256" key="1">
    <source>
        <dbReference type="ARBA" id="ARBA00022598"/>
    </source>
</evidence>
<dbReference type="PANTHER" id="PTHR43334:SF1">
    <property type="entry name" value="3-HYDROXYPROPIONATE--COA LIGASE [ADP-FORMING]"/>
    <property type="match status" value="1"/>
</dbReference>
<evidence type="ECO:0000313" key="7">
    <source>
        <dbReference type="EMBL" id="OAT81263.1"/>
    </source>
</evidence>
<dbReference type="SUPFAM" id="SSF52210">
    <property type="entry name" value="Succinyl-CoA synthetase domains"/>
    <property type="match status" value="2"/>
</dbReference>
<reference evidence="7 8" key="1">
    <citation type="submission" date="2016-04" db="EMBL/GenBank/DDBJ databases">
        <authorList>
            <person name="Evans L.H."/>
            <person name="Alamgir A."/>
            <person name="Owens N."/>
            <person name="Weber N.D."/>
            <person name="Virtaneva K."/>
            <person name="Barbian K."/>
            <person name="Babar A."/>
            <person name="Rosenke K."/>
        </authorList>
    </citation>
    <scope>NUCLEOTIDE SEQUENCE [LARGE SCALE GENOMIC DNA]</scope>
    <source>
        <strain evidence="7 8">LMa1</strain>
    </source>
</reference>
<organism evidence="7 8">
    <name type="scientific">Desulfotomaculum copahuensis</name>
    <dbReference type="NCBI Taxonomy" id="1838280"/>
    <lineage>
        <taxon>Bacteria</taxon>
        <taxon>Bacillati</taxon>
        <taxon>Bacillota</taxon>
        <taxon>Clostridia</taxon>
        <taxon>Eubacteriales</taxon>
        <taxon>Desulfotomaculaceae</taxon>
        <taxon>Desulfotomaculum</taxon>
    </lineage>
</organism>
<comment type="caution">
    <text evidence="7">The sequence shown here is derived from an EMBL/GenBank/DDBJ whole genome shotgun (WGS) entry which is preliminary data.</text>
</comment>
<evidence type="ECO:0000256" key="4">
    <source>
        <dbReference type="ARBA" id="ARBA00060888"/>
    </source>
</evidence>
<dbReference type="NCBIfam" id="TIGR02717">
    <property type="entry name" value="AcCoA-syn-alpha"/>
    <property type="match status" value="1"/>
</dbReference>
<evidence type="ECO:0000256" key="5">
    <source>
        <dbReference type="PROSITE-ProRule" id="PRU00409"/>
    </source>
</evidence>
<dbReference type="RefSeq" id="WP_066668786.1">
    <property type="nucleotide sequence ID" value="NZ_LYVF01000165.1"/>
</dbReference>
<dbReference type="InterPro" id="IPR032875">
    <property type="entry name" value="Succ_CoA_lig_flav_dom"/>
</dbReference>
<dbReference type="Gene3D" id="3.40.50.261">
    <property type="entry name" value="Succinyl-CoA synthetase domains"/>
    <property type="match status" value="2"/>
</dbReference>
<dbReference type="SUPFAM" id="SSF51735">
    <property type="entry name" value="NAD(P)-binding Rossmann-fold domains"/>
    <property type="match status" value="1"/>
</dbReference>
<dbReference type="OrthoDB" id="9807426at2"/>
<dbReference type="Proteomes" id="UP000078532">
    <property type="component" value="Unassembled WGS sequence"/>
</dbReference>
<gene>
    <name evidence="7" type="ORF">A6M21_00245</name>
</gene>
<sequence>MEGLTNFYNPAGVAVIGASSKPGKVGNSIVKNMIQSGYRGGIYPVNPKDKEIEGLSAYPAVTDIPGPVDLAVLAVPARLVVDAAVQCGEKGVQNLVVITAGFKETGKEGLELEKELVAACRRYGMRMLGPNCVGLIDTHTPLNASFTKTTPIKGDIAFLSQSGATLIAILDWSRSVGLGFSKMASLGNKGDLSEIEFIAEAAGDPYTRVIACYLEDVADGRRFLDVVRQATRKKPVIILKSGTSQAGARAASSHTGALAGSDLAYDTAFRQCGVIRARSMTELFELAIAFSRCPVPGGNRVAIVTNSGGPGIVATDNVENHHLAMARFTKETIAELRAGLPAEAALYNPVDVLGDGKADRYRFALEKVCADPNVDSVVVLMCPTAVAQPLETTRAVVELAQKYPGKPVLGGYLGGESMAEGEQLMSESGLACFTFPEPAIAAISGLVRYGAFRDAPVAENDLDYPDVDQKAVKAVFYDVLRDNRLVLLGSEAAAVAKAYGIPSAPVTLATTAVEAVGQAEMMGYPVVLKVASPKILHKTDVGGVKVGLNAAADVRRGFTEIMENVNRLLPDAPVYGIEVQKMMPRGTELIIGMTRDLQFGPMIACGLGGIYVNLLKDVSFRLAHGLTRREIEAMLAETKAYTLLRGYRGEKPADLPALVEAVGRTARLVLDFPEINEIDINPVFAYNQGLSALDIKITISVS</sequence>
<dbReference type="SUPFAM" id="SSF56059">
    <property type="entry name" value="Glutathione synthetase ATP-binding domain-like"/>
    <property type="match status" value="1"/>
</dbReference>
<dbReference type="GO" id="GO:0005524">
    <property type="term" value="F:ATP binding"/>
    <property type="evidence" value="ECO:0007669"/>
    <property type="project" value="UniProtKB-UniRule"/>
</dbReference>
<protein>
    <submittedName>
        <fullName evidence="7">Acyl-CoA synthetase</fullName>
    </submittedName>
</protein>
<dbReference type="InterPro" id="IPR051538">
    <property type="entry name" value="Acyl-CoA_Synth/Transferase"/>
</dbReference>
<dbReference type="Pfam" id="PF13380">
    <property type="entry name" value="CoA_binding_2"/>
    <property type="match status" value="1"/>
</dbReference>
<dbReference type="EMBL" id="LYVF01000165">
    <property type="protein sequence ID" value="OAT81263.1"/>
    <property type="molecule type" value="Genomic_DNA"/>
</dbReference>